<gene>
    <name evidence="1" type="ORF">MTP09_06045</name>
</gene>
<dbReference type="RefSeq" id="WP_243551168.1">
    <property type="nucleotide sequence ID" value="NZ_CP094532.1"/>
</dbReference>
<dbReference type="Proteomes" id="UP000831460">
    <property type="component" value="Chromosome"/>
</dbReference>
<proteinExistence type="predicted"/>
<sequence>MNKILTTILTFSVFFIFGQTNRFIYQLDWKMAGQEMKTNMVLDIDKDFVKFYDYKFLEMDSINKKFGGNNNRTNTMADQLLIRKRNSSENKTFHDNNFDYFVLSSKDKMNWKVTKETKKLDNYKLQKATTSFGGREWTAWFSPEIPFQEGPFKFAGLPGLIFELNDKDNEYSYKLVKSINLKETFDTKNFLETHYGINPVPVTLKQYHKVKLDYYSDPVSDMKKALSSGGTVNIMGENITTQEQLDQKRKFMQQMIKKFYNPIEKDKAIPYPEK</sequence>
<organism evidence="1 2">
    <name type="scientific">Chryseobacterium suipulveris</name>
    <dbReference type="NCBI Taxonomy" id="2929800"/>
    <lineage>
        <taxon>Bacteria</taxon>
        <taxon>Pseudomonadati</taxon>
        <taxon>Bacteroidota</taxon>
        <taxon>Flavobacteriia</taxon>
        <taxon>Flavobacteriales</taxon>
        <taxon>Weeksellaceae</taxon>
        <taxon>Chryseobacterium group</taxon>
        <taxon>Chryseobacterium</taxon>
    </lineage>
</organism>
<name>A0ABY4BWH1_9FLAO</name>
<dbReference type="Pfam" id="PF09697">
    <property type="entry name" value="Porph_ging"/>
    <property type="match status" value="1"/>
</dbReference>
<evidence type="ECO:0000313" key="1">
    <source>
        <dbReference type="EMBL" id="UOE42196.1"/>
    </source>
</evidence>
<evidence type="ECO:0000313" key="2">
    <source>
        <dbReference type="Proteomes" id="UP000831460"/>
    </source>
</evidence>
<dbReference type="InterPro" id="IPR005901">
    <property type="entry name" value="GLPGLI"/>
</dbReference>
<accession>A0ABY4BWH1</accession>
<keyword evidence="2" id="KW-1185">Reference proteome</keyword>
<dbReference type="EMBL" id="CP094532">
    <property type="protein sequence ID" value="UOE42196.1"/>
    <property type="molecule type" value="Genomic_DNA"/>
</dbReference>
<protein>
    <submittedName>
        <fullName evidence="1">GLPGLI family protein</fullName>
    </submittedName>
</protein>
<dbReference type="NCBIfam" id="TIGR01200">
    <property type="entry name" value="GLPGLI"/>
    <property type="match status" value="1"/>
</dbReference>
<reference evidence="1 2" key="1">
    <citation type="submission" date="2022-03" db="EMBL/GenBank/DDBJ databases">
        <title>Chryseobacterium sp. isolated from particulate matters in swine house.</title>
        <authorList>
            <person name="Won M."/>
            <person name="Kim S.-J."/>
            <person name="Kwon S.-W."/>
        </authorList>
    </citation>
    <scope>NUCLEOTIDE SEQUENCE [LARGE SCALE GENOMIC DNA]</scope>
    <source>
        <strain evidence="1 2">SC2-2</strain>
    </source>
</reference>